<evidence type="ECO:0000313" key="5">
    <source>
        <dbReference type="Proteomes" id="UP000000542"/>
    </source>
</evidence>
<evidence type="ECO:0000256" key="2">
    <source>
        <dbReference type="RuleBase" id="RU365014"/>
    </source>
</evidence>
<protein>
    <recommendedName>
        <fullName evidence="2">2-oxoisovalerate dehydrogenase subunit alpha</fullName>
        <ecNumber evidence="2">1.2.4.4</ecNumber>
    </recommendedName>
    <alternativeName>
        <fullName evidence="2">Branched-chain alpha-keto acid dehydrogenase E1 component alpha chain</fullName>
    </alternativeName>
</protein>
<dbReference type="SUPFAM" id="SSF52518">
    <property type="entry name" value="Thiamin diphosphate-binding fold (THDP-binding)"/>
    <property type="match status" value="1"/>
</dbReference>
<evidence type="ECO:0000256" key="1">
    <source>
        <dbReference type="ARBA" id="ARBA00023002"/>
    </source>
</evidence>
<dbReference type="VEuPathDB" id="TriTrypDB:LMJFC_210024400"/>
<dbReference type="InParanoid" id="Q4QC52"/>
<dbReference type="GO" id="GO:0003863">
    <property type="term" value="F:branched-chain 2-oxo acid dehydrogenase activity"/>
    <property type="evidence" value="ECO:0007669"/>
    <property type="project" value="UniProtKB-EC"/>
</dbReference>
<dbReference type="EC" id="1.2.4.4" evidence="2"/>
<comment type="function">
    <text evidence="2">The branched-chain alpha-keto dehydrogenase complex catalyzes the overall conversion of alpha-keto acids to acyl-CoA and CO(2). It contains multiple copies of three enzymatic components: branched-chain alpha-keto acid decarboxylase (E1), lipoamide acyltransferase (E2) and lipoamide dehydrogenase (E3).</text>
</comment>
<dbReference type="InterPro" id="IPR050771">
    <property type="entry name" value="Alpha-ketoacid_DH_E1_comp"/>
</dbReference>
<dbReference type="PANTHER" id="PTHR43380:SF1">
    <property type="entry name" value="2-OXOISOVALERATE DEHYDROGENASE SUBUNIT ALPHA, MITOCHONDRIAL"/>
    <property type="match status" value="1"/>
</dbReference>
<dbReference type="RefSeq" id="XP_001683096.1">
    <property type="nucleotide sequence ID" value="XM_001683044.1"/>
</dbReference>
<dbReference type="EMBL" id="FR796417">
    <property type="protein sequence ID" value="CAJ04806.1"/>
    <property type="molecule type" value="Genomic_DNA"/>
</dbReference>
<keyword evidence="2" id="KW-0786">Thiamine pyrophosphate</keyword>
<dbReference type="CDD" id="cd02000">
    <property type="entry name" value="TPP_E1_PDC_ADC_BCADC"/>
    <property type="match status" value="1"/>
</dbReference>
<dbReference type="OMA" id="VLPYYRD"/>
<feature type="domain" description="Dehydrogenase E1 component" evidence="3">
    <location>
        <begin position="126"/>
        <end position="434"/>
    </location>
</feature>
<sequence length="479" mass="53314">MFHISRAVRCNALATAIAGRTSLSDAIRQVQKVWNLDFKDGPVITSTLAFNDEPDPAAPIFHVLDLQGRVFVEDKADSRAAAATPSTVNEAGKMESQSADVGEVFRYHAEDEMSVITREVAQGMMSAMLTHNTMDKIMLEAQRQGRISFYMTMFGEEAAVIGAAAGLASNDELFAQYREAGILTYRGYTIPEFIAQCMGNCECDAKGRQMPIHYGSKRLHAQMVSSPLATQIPHGAGAGYAFRLENQALERRLPAGTLLSTIPEARICATFFGEGAASEGDFHAGLNFASTVGSHTLFFVRNNGYAISTPTHSQYMGDGILSRAVGYGIPAARVDGLDALAVYHTVRKAREMILNSHRPVLVEALTYRLSHHSTSDDSTAYRSRDEIEHFAETFSPIERFEHFVTARGWWTPEQSREVVERTRSEVLSELRRQEKLPAWPVSTLCDDVFEHLTPELERQRTQLVEHYQAHRSIYDQEKL</sequence>
<evidence type="ECO:0000259" key="3">
    <source>
        <dbReference type="Pfam" id="PF00676"/>
    </source>
</evidence>
<comment type="cofactor">
    <cofactor evidence="2">
        <name>thiamine diphosphate</name>
        <dbReference type="ChEBI" id="CHEBI:58937"/>
    </cofactor>
</comment>
<keyword evidence="1 2" id="KW-0560">Oxidoreductase</keyword>
<dbReference type="STRING" id="5664.Q4QC52"/>
<dbReference type="GO" id="GO:0160157">
    <property type="term" value="C:branched-chain alpha-ketoacid dehydrogenase complex"/>
    <property type="evidence" value="ECO:0000318"/>
    <property type="project" value="GO_Central"/>
</dbReference>
<dbReference type="GeneID" id="5651703"/>
<accession>Q4QC52</accession>
<reference evidence="4 5" key="2">
    <citation type="journal article" date="2011" name="Genome Res.">
        <title>Chromosome and gene copy number variation allow major structural change between species and strains of Leishmania.</title>
        <authorList>
            <person name="Rogers M.B."/>
            <person name="Hilley J.D."/>
            <person name="Dickens N.J."/>
            <person name="Wilkes J."/>
            <person name="Bates P.A."/>
            <person name="Depledge D.P."/>
            <person name="Harris D."/>
            <person name="Her Y."/>
            <person name="Herzyk P."/>
            <person name="Imamura H."/>
            <person name="Otto T.D."/>
            <person name="Sanders M."/>
            <person name="Seeger K."/>
            <person name="Dujardin J.C."/>
            <person name="Berriman M."/>
            <person name="Smith D.F."/>
            <person name="Hertz-Fowler C."/>
            <person name="Mottram J.C."/>
        </authorList>
    </citation>
    <scope>NUCLEOTIDE SEQUENCE [LARGE SCALE GENOMIC DNA]</scope>
    <source>
        <strain evidence="5">MHOM/IL/81/Friedlin</strain>
    </source>
</reference>
<dbReference type="VEuPathDB" id="TriTrypDB:LMJLV39_210022400"/>
<evidence type="ECO:0000313" key="4">
    <source>
        <dbReference type="EMBL" id="CAJ04806.1"/>
    </source>
</evidence>
<organism evidence="4 5">
    <name type="scientific">Leishmania major</name>
    <dbReference type="NCBI Taxonomy" id="5664"/>
    <lineage>
        <taxon>Eukaryota</taxon>
        <taxon>Discoba</taxon>
        <taxon>Euglenozoa</taxon>
        <taxon>Kinetoplastea</taxon>
        <taxon>Metakinetoplastina</taxon>
        <taxon>Trypanosomatida</taxon>
        <taxon>Trypanosomatidae</taxon>
        <taxon>Leishmaniinae</taxon>
        <taxon>Leishmania</taxon>
    </lineage>
</organism>
<reference evidence="4 5" key="1">
    <citation type="journal article" date="2005" name="Science">
        <title>The genome of the kinetoplastid parasite, Leishmania major.</title>
        <authorList>
            <person name="Ivens A.C."/>
            <person name="Peacock C.S."/>
            <person name="Worthey E.A."/>
            <person name="Murphy L."/>
            <person name="Aggarwal G."/>
            <person name="Berriman M."/>
            <person name="Sisk E."/>
            <person name="Rajandream M.A."/>
            <person name="Adlem E."/>
            <person name="Aert R."/>
            <person name="Anupama A."/>
            <person name="Apostolou Z."/>
            <person name="Attipoe P."/>
            <person name="Bason N."/>
            <person name="Bauser C."/>
            <person name="Beck A."/>
            <person name="Beverley S.M."/>
            <person name="Bianchettin G."/>
            <person name="Borzym K."/>
            <person name="Bothe G."/>
            <person name="Bruschi C.V."/>
            <person name="Collins M."/>
            <person name="Cadag E."/>
            <person name="Ciarloni L."/>
            <person name="Clayton C."/>
            <person name="Coulson R.M."/>
            <person name="Cronin A."/>
            <person name="Cruz A.K."/>
            <person name="Davies R.M."/>
            <person name="De Gaudenzi J."/>
            <person name="Dobson D.E."/>
            <person name="Duesterhoeft A."/>
            <person name="Fazelina G."/>
            <person name="Fosker N."/>
            <person name="Frasch A.C."/>
            <person name="Fraser A."/>
            <person name="Fuchs M."/>
            <person name="Gabel C."/>
            <person name="Goble A."/>
            <person name="Goffeau A."/>
            <person name="Harris D."/>
            <person name="Hertz-Fowler C."/>
            <person name="Hilbert H."/>
            <person name="Horn D."/>
            <person name="Huang Y."/>
            <person name="Klages S."/>
            <person name="Knights A."/>
            <person name="Kube M."/>
            <person name="Larke N."/>
            <person name="Litvin L."/>
            <person name="Lord A."/>
            <person name="Louie T."/>
            <person name="Marra M."/>
            <person name="Masuy D."/>
            <person name="Matthews K."/>
            <person name="Michaeli S."/>
            <person name="Mottram J.C."/>
            <person name="Muller-Auer S."/>
            <person name="Munden H."/>
            <person name="Nelson S."/>
            <person name="Norbertczak H."/>
            <person name="Oliver K."/>
            <person name="O'neil S."/>
            <person name="Pentony M."/>
            <person name="Pohl T.M."/>
            <person name="Price C."/>
            <person name="Purnelle B."/>
            <person name="Quail M.A."/>
            <person name="Rabbinowitsch E."/>
            <person name="Reinhardt R."/>
            <person name="Rieger M."/>
            <person name="Rinta J."/>
            <person name="Robben J."/>
            <person name="Robertson L."/>
            <person name="Ruiz J.C."/>
            <person name="Rutter S."/>
            <person name="Saunders D."/>
            <person name="Schafer M."/>
            <person name="Schein J."/>
            <person name="Schwartz D.C."/>
            <person name="Seeger K."/>
            <person name="Seyler A."/>
            <person name="Sharp S."/>
            <person name="Shin H."/>
            <person name="Sivam D."/>
            <person name="Squares R."/>
            <person name="Squares S."/>
            <person name="Tosato V."/>
            <person name="Vogt C."/>
            <person name="Volckaert G."/>
            <person name="Wambutt R."/>
            <person name="Warren T."/>
            <person name="Wedler H."/>
            <person name="Woodward J."/>
            <person name="Zhou S."/>
            <person name="Zimmermann W."/>
            <person name="Smith D.F."/>
            <person name="Blackwell J.M."/>
            <person name="Stuart K.D."/>
            <person name="Barrell B."/>
            <person name="Myler P.J."/>
        </authorList>
    </citation>
    <scope>NUCLEOTIDE SEQUENCE [LARGE SCALE GENOMIC DNA]</scope>
    <source>
        <strain evidence="5">MHOM/IL/81/Friedlin</strain>
    </source>
</reference>
<dbReference type="Gene3D" id="3.40.50.970">
    <property type="match status" value="1"/>
</dbReference>
<dbReference type="GO" id="GO:0009083">
    <property type="term" value="P:branched-chain amino acid catabolic process"/>
    <property type="evidence" value="ECO:0000318"/>
    <property type="project" value="GO_Central"/>
</dbReference>
<dbReference type="InterPro" id="IPR001017">
    <property type="entry name" value="DH_E1"/>
</dbReference>
<name>Q4QC52_LEIMA</name>
<dbReference type="VEuPathDB" id="TriTrypDB:LMJSD75_210022600"/>
<dbReference type="VEuPathDB" id="TriTrypDB:LmjF.21.1430"/>
<dbReference type="InterPro" id="IPR029061">
    <property type="entry name" value="THDP-binding"/>
</dbReference>
<dbReference type="Proteomes" id="UP000000542">
    <property type="component" value="Chromosome 21"/>
</dbReference>
<dbReference type="KEGG" id="lma:LMJF_21_1430"/>
<dbReference type="AlphaFoldDB" id="Q4QC52"/>
<comment type="catalytic activity">
    <reaction evidence="2">
        <text>N(6)-[(R)-lipoyl]-L-lysyl-[protein] + 3-methyl-2-oxobutanoate + H(+) = N(6)-[(R)-S(8)-2-methylpropanoyldihydrolipoyl]-L-lysyl-[protein] + CO2</text>
        <dbReference type="Rhea" id="RHEA:13457"/>
        <dbReference type="Rhea" id="RHEA-COMP:10474"/>
        <dbReference type="Rhea" id="RHEA-COMP:10497"/>
        <dbReference type="ChEBI" id="CHEBI:11851"/>
        <dbReference type="ChEBI" id="CHEBI:15378"/>
        <dbReference type="ChEBI" id="CHEBI:16526"/>
        <dbReference type="ChEBI" id="CHEBI:83099"/>
        <dbReference type="ChEBI" id="CHEBI:83142"/>
        <dbReference type="EC" id="1.2.4.4"/>
    </reaction>
</comment>
<dbReference type="Pfam" id="PF00676">
    <property type="entry name" value="E1_dh"/>
    <property type="match status" value="1"/>
</dbReference>
<gene>
    <name evidence="4" type="ORF">LMJF_21_1430</name>
</gene>
<proteinExistence type="inferred from homology"/>
<keyword evidence="5" id="KW-1185">Reference proteome</keyword>
<comment type="similarity">
    <text evidence="2">Belongs to the BCKDHA family.</text>
</comment>
<dbReference type="HOGENOM" id="CLU_029393_1_2_1"/>
<dbReference type="GO" id="GO:0005737">
    <property type="term" value="C:cytoplasm"/>
    <property type="evidence" value="ECO:0000266"/>
    <property type="project" value="GeneDB"/>
</dbReference>
<dbReference type="eggNOG" id="KOG1182">
    <property type="taxonomic scope" value="Eukaryota"/>
</dbReference>
<dbReference type="PANTHER" id="PTHR43380">
    <property type="entry name" value="2-OXOISOVALERATE DEHYDROGENASE SUBUNIT ALPHA, MITOCHONDRIAL"/>
    <property type="match status" value="1"/>
</dbReference>